<dbReference type="PANTHER" id="PTHR43547">
    <property type="entry name" value="TWO-COMPONENT HISTIDINE KINASE"/>
    <property type="match status" value="1"/>
</dbReference>
<dbReference type="GO" id="GO:0043565">
    <property type="term" value="F:sequence-specific DNA binding"/>
    <property type="evidence" value="ECO:0007669"/>
    <property type="project" value="InterPro"/>
</dbReference>
<keyword evidence="3 12" id="KW-0597">Phosphoprotein</keyword>
<dbReference type="FunFam" id="1.10.287.130:FF:000045">
    <property type="entry name" value="Two-component system sensor histidine kinase/response regulator"/>
    <property type="match status" value="1"/>
</dbReference>
<dbReference type="Pfam" id="PF00072">
    <property type="entry name" value="Response_reg"/>
    <property type="match status" value="1"/>
</dbReference>
<dbReference type="SUPFAM" id="SSF101898">
    <property type="entry name" value="NHL repeat"/>
    <property type="match status" value="1"/>
</dbReference>
<organism evidence="16 17">
    <name type="scientific">Chitinophaga ginsengisoli</name>
    <dbReference type="NCBI Taxonomy" id="363837"/>
    <lineage>
        <taxon>Bacteria</taxon>
        <taxon>Pseudomonadati</taxon>
        <taxon>Bacteroidota</taxon>
        <taxon>Chitinophagia</taxon>
        <taxon>Chitinophagales</taxon>
        <taxon>Chitinophagaceae</taxon>
        <taxon>Chitinophaga</taxon>
    </lineage>
</organism>
<dbReference type="SUPFAM" id="SSF63829">
    <property type="entry name" value="Calcium-dependent phosphotriesterase"/>
    <property type="match status" value="2"/>
</dbReference>
<dbReference type="EC" id="2.7.13.3" evidence="2"/>
<dbReference type="SUPFAM" id="SSF47384">
    <property type="entry name" value="Homodimeric domain of signal transducing histidine kinase"/>
    <property type="match status" value="1"/>
</dbReference>
<dbReference type="PROSITE" id="PS50110">
    <property type="entry name" value="RESPONSE_REGULATORY"/>
    <property type="match status" value="1"/>
</dbReference>
<evidence type="ECO:0000256" key="9">
    <source>
        <dbReference type="ARBA" id="ARBA00023015"/>
    </source>
</evidence>
<evidence type="ECO:0000259" key="13">
    <source>
        <dbReference type="PROSITE" id="PS01124"/>
    </source>
</evidence>
<dbReference type="FunFam" id="1.10.10.60:FF:000284">
    <property type="entry name" value="Two-component system sensor histidine kinase/response regulator"/>
    <property type="match status" value="1"/>
</dbReference>
<dbReference type="GO" id="GO:0005524">
    <property type="term" value="F:ATP binding"/>
    <property type="evidence" value="ECO:0007669"/>
    <property type="project" value="UniProtKB-KW"/>
</dbReference>
<dbReference type="FunFam" id="2.60.40.10:FF:000791">
    <property type="entry name" value="Two-component system sensor histidine kinase/response regulator"/>
    <property type="match status" value="1"/>
</dbReference>
<dbReference type="GO" id="GO:0000155">
    <property type="term" value="F:phosphorelay sensor kinase activity"/>
    <property type="evidence" value="ECO:0007669"/>
    <property type="project" value="InterPro"/>
</dbReference>
<evidence type="ECO:0000313" key="16">
    <source>
        <dbReference type="EMBL" id="PSL29074.1"/>
    </source>
</evidence>
<sequence>MAQSAPHYVRLVFVAVVFLLLPVWVFAQRDRYNFSRLDMHNGLSQNRVNAVLKDPDGFLWFGTVAGLNRYDRYTCKIFRRDLKDTSSLKDNNVLALYELPDRKMWVSTMGGSCIYNPDIEGFDPDYFKYLQLLGLPPGTIAGIVKGNNGRYWFLYNDRGLYLYSATDRRARPIFRQDTLHPPEKITSVKETNDGKLWIVYQNGFLQKYDIASDKVIFSSTALQDLHKGNNFNSLFIDSDGDVWIWCYTYGVFLFHPQNNTIKPFNKNSSPARLSSELVSQIVQDNNGIIWVGTDHGGVTLIDKKNNFQTKYLLNDAEDPKSLSQNSINTIYKDDNGIIWLGTYKQGVNYLNSSIVQFPHYHRQEMNAKSLQYDDVNRFVEDKAGNIWIGTNGGGLIYFDRKNNTFRQYLHDPNNQNSLSANVVVSLWIDHTGVLWIGTYLGGLDSFDGKKFTHYRHDDRDSSSLGDDKVWEIYEDRDLNLWIGTLGGGLNRFNRSTNKFDHYKSRAGVALPDYIFNVLEDEKGNLWIGTNAGVVVFEKNRSMPVFYQHANNKNRLSSDIVSCLLEDSKGRIWVGTSEGLNLFNEQTKEFQVFTTSDGLPDNMILDILEDDHQTFWLSTPSGLCNAIPKQNNSGITFSIISYDETNNLQNREFNDNAALKTRAGELIFGGPFGFNIIDPASIKKPAYHPKIVFTGLQILNKYVAPGDRINNRILLPQSLSKLQHVDLKHKENVFSIEFASLDFGGNTYDKYAYMLEGFNTDWFYTDGSERRVTYTNLNPGHYIFKVKVLDRDGSWSGVKTLQINIEPPFWRTPVAYIIYMLIAAGLFLLARRITLDRIRMRFEVQQQRREAERAHALEQLKTKFFTNVSHEFRTPLSLIIAPLDKIIKHTRDEEQIKQLNLVQRNAKRLLNLVNQLLDFRKMEVQEVRLHPSIGDIVRFCKDTSYSFTDIAEKKKIQFSFSANIESLEIYFDKDKIEKILFNLLSNAFKYTHDNGAVSINLVYQSPVNNEGDGTLAIEVKDTGIGIPVGQHEKIFERFFQTEVPESMVNQGTGIGLAITKEFVKLHNGVITVKSEPNHGTCFTVLLPAKKIYESSVRAVTTPLTAENEEPIVLEEGKKGDKKKTILIVEDNEDLRFYLKDNLKGQYHIEEATNGKEGWEKIKLLNPDLVVSDIMMPLMDGVELAKKIKAETLTAHIPVVLLTAMGSEEKQLEGLKAGVNDYITKPFTFEILASRINNLLVQQKLLRKRFQKQIEVNPGEVTITPVDEKFLKQALDTVEKQIDNPDFSVEDLSREMCMSRVTFYRKIVSLTGRSPLEFIRSIRLKRAAQLLDKSGRSIAEIAYEVGFNDPKTFSKFFKEEFNMLPSQYITNIKNKSN</sequence>
<dbReference type="Gene3D" id="1.10.287.130">
    <property type="match status" value="1"/>
</dbReference>
<feature type="domain" description="Histidine kinase" evidence="14">
    <location>
        <begin position="866"/>
        <end position="1089"/>
    </location>
</feature>
<keyword evidence="8" id="KW-0902">Two-component regulatory system</keyword>
<keyword evidence="7" id="KW-0067">ATP-binding</keyword>
<dbReference type="SMART" id="SM00388">
    <property type="entry name" value="HisKA"/>
    <property type="match status" value="1"/>
</dbReference>
<dbReference type="SMART" id="SM00342">
    <property type="entry name" value="HTH_ARAC"/>
    <property type="match status" value="1"/>
</dbReference>
<dbReference type="InterPro" id="IPR011123">
    <property type="entry name" value="Y_Y_Y"/>
</dbReference>
<evidence type="ECO:0000256" key="7">
    <source>
        <dbReference type="ARBA" id="ARBA00022840"/>
    </source>
</evidence>
<dbReference type="Pfam" id="PF07494">
    <property type="entry name" value="Reg_prop"/>
    <property type="match status" value="6"/>
</dbReference>
<dbReference type="InterPro" id="IPR011110">
    <property type="entry name" value="Reg_prop"/>
</dbReference>
<comment type="caution">
    <text evidence="16">The sequence shown here is derived from an EMBL/GenBank/DDBJ whole genome shotgun (WGS) entry which is preliminary data.</text>
</comment>
<evidence type="ECO:0000256" key="8">
    <source>
        <dbReference type="ARBA" id="ARBA00023012"/>
    </source>
</evidence>
<evidence type="ECO:0000259" key="14">
    <source>
        <dbReference type="PROSITE" id="PS50109"/>
    </source>
</evidence>
<evidence type="ECO:0000256" key="12">
    <source>
        <dbReference type="PROSITE-ProRule" id="PRU00169"/>
    </source>
</evidence>
<evidence type="ECO:0000256" key="11">
    <source>
        <dbReference type="ARBA" id="ARBA00023163"/>
    </source>
</evidence>
<comment type="catalytic activity">
    <reaction evidence="1">
        <text>ATP + protein L-histidine = ADP + protein N-phospho-L-histidine.</text>
        <dbReference type="EC" id="2.7.13.3"/>
    </reaction>
</comment>
<dbReference type="Proteomes" id="UP000240978">
    <property type="component" value="Unassembled WGS sequence"/>
</dbReference>
<dbReference type="InterPro" id="IPR018060">
    <property type="entry name" value="HTH_AraC"/>
</dbReference>
<dbReference type="InterPro" id="IPR036890">
    <property type="entry name" value="HATPase_C_sf"/>
</dbReference>
<evidence type="ECO:0000313" key="17">
    <source>
        <dbReference type="Proteomes" id="UP000240978"/>
    </source>
</evidence>
<dbReference type="SMART" id="SM00387">
    <property type="entry name" value="HATPase_c"/>
    <property type="match status" value="1"/>
</dbReference>
<protein>
    <recommendedName>
        <fullName evidence="2">histidine kinase</fullName>
        <ecNumber evidence="2">2.7.13.3</ecNumber>
    </recommendedName>
</protein>
<dbReference type="InterPro" id="IPR003661">
    <property type="entry name" value="HisK_dim/P_dom"/>
</dbReference>
<dbReference type="PROSITE" id="PS50109">
    <property type="entry name" value="HIS_KIN"/>
    <property type="match status" value="1"/>
</dbReference>
<dbReference type="Gene3D" id="1.10.10.60">
    <property type="entry name" value="Homeodomain-like"/>
    <property type="match status" value="1"/>
</dbReference>
<dbReference type="InterPro" id="IPR004358">
    <property type="entry name" value="Sig_transdc_His_kin-like_C"/>
</dbReference>
<keyword evidence="9" id="KW-0805">Transcription regulation</keyword>
<keyword evidence="4" id="KW-0808">Transferase</keyword>
<dbReference type="SMART" id="SM00448">
    <property type="entry name" value="REC"/>
    <property type="match status" value="1"/>
</dbReference>
<evidence type="ECO:0000259" key="15">
    <source>
        <dbReference type="PROSITE" id="PS50110"/>
    </source>
</evidence>
<dbReference type="PROSITE" id="PS01124">
    <property type="entry name" value="HTH_ARAC_FAMILY_2"/>
    <property type="match status" value="1"/>
</dbReference>
<accession>A0A2P8G529</accession>
<evidence type="ECO:0000256" key="4">
    <source>
        <dbReference type="ARBA" id="ARBA00022679"/>
    </source>
</evidence>
<dbReference type="InterPro" id="IPR003594">
    <property type="entry name" value="HATPase_dom"/>
</dbReference>
<dbReference type="InterPro" id="IPR005467">
    <property type="entry name" value="His_kinase_dom"/>
</dbReference>
<dbReference type="Gene3D" id="3.30.565.10">
    <property type="entry name" value="Histidine kinase-like ATPase, C-terminal domain"/>
    <property type="match status" value="1"/>
</dbReference>
<dbReference type="Gene3D" id="2.60.40.10">
    <property type="entry name" value="Immunoglobulins"/>
    <property type="match status" value="1"/>
</dbReference>
<dbReference type="Pfam" id="PF02518">
    <property type="entry name" value="HATPase_c"/>
    <property type="match status" value="1"/>
</dbReference>
<dbReference type="PRINTS" id="PR00344">
    <property type="entry name" value="BCTRLSENSOR"/>
</dbReference>
<evidence type="ECO:0000256" key="6">
    <source>
        <dbReference type="ARBA" id="ARBA00022777"/>
    </source>
</evidence>
<dbReference type="Gene3D" id="2.130.10.10">
    <property type="entry name" value="YVTN repeat-like/Quinoprotein amine dehydrogenase"/>
    <property type="match status" value="2"/>
</dbReference>
<reference evidence="16 17" key="1">
    <citation type="submission" date="2018-03" db="EMBL/GenBank/DDBJ databases">
        <title>Genomic Encyclopedia of Archaeal and Bacterial Type Strains, Phase II (KMG-II): from individual species to whole genera.</title>
        <authorList>
            <person name="Goeker M."/>
        </authorList>
    </citation>
    <scope>NUCLEOTIDE SEQUENCE [LARGE SCALE GENOMIC DNA]</scope>
    <source>
        <strain evidence="16 17">DSM 18107</strain>
    </source>
</reference>
<dbReference type="FunFam" id="3.30.565.10:FF:000037">
    <property type="entry name" value="Hybrid sensor histidine kinase/response regulator"/>
    <property type="match status" value="1"/>
</dbReference>
<evidence type="ECO:0000256" key="1">
    <source>
        <dbReference type="ARBA" id="ARBA00000085"/>
    </source>
</evidence>
<dbReference type="CDD" id="cd17574">
    <property type="entry name" value="REC_OmpR"/>
    <property type="match status" value="1"/>
</dbReference>
<dbReference type="InterPro" id="IPR011006">
    <property type="entry name" value="CheY-like_superfamily"/>
</dbReference>
<evidence type="ECO:0000256" key="3">
    <source>
        <dbReference type="ARBA" id="ARBA00022553"/>
    </source>
</evidence>
<dbReference type="InterPro" id="IPR018062">
    <property type="entry name" value="HTH_AraC-typ_CS"/>
</dbReference>
<keyword evidence="5" id="KW-0547">Nucleotide-binding</keyword>
<dbReference type="PROSITE" id="PS00041">
    <property type="entry name" value="HTH_ARAC_FAMILY_1"/>
    <property type="match status" value="1"/>
</dbReference>
<dbReference type="Gene3D" id="3.40.50.2300">
    <property type="match status" value="1"/>
</dbReference>
<name>A0A2P8G529_9BACT</name>
<dbReference type="OrthoDB" id="1489484at2"/>
<dbReference type="GO" id="GO:0003700">
    <property type="term" value="F:DNA-binding transcription factor activity"/>
    <property type="evidence" value="ECO:0007669"/>
    <property type="project" value="InterPro"/>
</dbReference>
<evidence type="ECO:0000256" key="5">
    <source>
        <dbReference type="ARBA" id="ARBA00022741"/>
    </source>
</evidence>
<dbReference type="InterPro" id="IPR001789">
    <property type="entry name" value="Sig_transdc_resp-reg_receiver"/>
</dbReference>
<dbReference type="InterPro" id="IPR036097">
    <property type="entry name" value="HisK_dim/P_sf"/>
</dbReference>
<dbReference type="CDD" id="cd00082">
    <property type="entry name" value="HisKA"/>
    <property type="match status" value="1"/>
</dbReference>
<dbReference type="SUPFAM" id="SSF46689">
    <property type="entry name" value="Homeodomain-like"/>
    <property type="match status" value="1"/>
</dbReference>
<keyword evidence="17" id="KW-1185">Reference proteome</keyword>
<dbReference type="Pfam" id="PF07495">
    <property type="entry name" value="Y_Y_Y"/>
    <property type="match status" value="1"/>
</dbReference>
<keyword evidence="11" id="KW-0804">Transcription</keyword>
<evidence type="ECO:0000256" key="2">
    <source>
        <dbReference type="ARBA" id="ARBA00012438"/>
    </source>
</evidence>
<dbReference type="Pfam" id="PF12833">
    <property type="entry name" value="HTH_18"/>
    <property type="match status" value="1"/>
</dbReference>
<evidence type="ECO:0000256" key="10">
    <source>
        <dbReference type="ARBA" id="ARBA00023125"/>
    </source>
</evidence>
<dbReference type="EMBL" id="PYGK01000007">
    <property type="protein sequence ID" value="PSL29074.1"/>
    <property type="molecule type" value="Genomic_DNA"/>
</dbReference>
<dbReference type="PANTHER" id="PTHR43547:SF2">
    <property type="entry name" value="HYBRID SIGNAL TRANSDUCTION HISTIDINE KINASE C"/>
    <property type="match status" value="1"/>
</dbReference>
<dbReference type="Pfam" id="PF00512">
    <property type="entry name" value="HisKA"/>
    <property type="match status" value="1"/>
</dbReference>
<gene>
    <name evidence="16" type="ORF">CLV42_107221</name>
</gene>
<feature type="domain" description="HTH araC/xylS-type" evidence="13">
    <location>
        <begin position="1270"/>
        <end position="1369"/>
    </location>
</feature>
<dbReference type="InterPro" id="IPR009057">
    <property type="entry name" value="Homeodomain-like_sf"/>
</dbReference>
<dbReference type="InterPro" id="IPR015943">
    <property type="entry name" value="WD40/YVTN_repeat-like_dom_sf"/>
</dbReference>
<dbReference type="InterPro" id="IPR013783">
    <property type="entry name" value="Ig-like_fold"/>
</dbReference>
<dbReference type="SUPFAM" id="SSF52172">
    <property type="entry name" value="CheY-like"/>
    <property type="match status" value="1"/>
</dbReference>
<feature type="modified residue" description="4-aspartylphosphate" evidence="12">
    <location>
        <position position="1171"/>
    </location>
</feature>
<keyword evidence="6 16" id="KW-0418">Kinase</keyword>
<proteinExistence type="predicted"/>
<dbReference type="SUPFAM" id="SSF55874">
    <property type="entry name" value="ATPase domain of HSP90 chaperone/DNA topoisomerase II/histidine kinase"/>
    <property type="match status" value="1"/>
</dbReference>
<feature type="domain" description="Response regulatory" evidence="15">
    <location>
        <begin position="1123"/>
        <end position="1238"/>
    </location>
</feature>
<keyword evidence="10" id="KW-0238">DNA-binding</keyword>